<keyword evidence="5" id="KW-0406">Ion transport</keyword>
<organism evidence="13 14">
    <name type="scientific">Rotaria sordida</name>
    <dbReference type="NCBI Taxonomy" id="392033"/>
    <lineage>
        <taxon>Eukaryota</taxon>
        <taxon>Metazoa</taxon>
        <taxon>Spiralia</taxon>
        <taxon>Gnathifera</taxon>
        <taxon>Rotifera</taxon>
        <taxon>Eurotatoria</taxon>
        <taxon>Bdelloidea</taxon>
        <taxon>Philodinida</taxon>
        <taxon>Philodinidae</taxon>
        <taxon>Rotaria</taxon>
    </lineage>
</organism>
<dbReference type="AlphaFoldDB" id="A0A820I4B2"/>
<evidence type="ECO:0000256" key="5">
    <source>
        <dbReference type="ARBA" id="ARBA00023065"/>
    </source>
</evidence>
<keyword evidence="2" id="KW-0813">Transport</keyword>
<protein>
    <recommendedName>
        <fullName evidence="12">Ionotropic glutamate receptor C-terminal domain-containing protein</fullName>
    </recommendedName>
</protein>
<keyword evidence="6 11" id="KW-0472">Membrane</keyword>
<keyword evidence="3 11" id="KW-0812">Transmembrane</keyword>
<dbReference type="Gene3D" id="3.40.190.10">
    <property type="entry name" value="Periplasmic binding protein-like II"/>
    <property type="match status" value="1"/>
</dbReference>
<evidence type="ECO:0000313" key="13">
    <source>
        <dbReference type="EMBL" id="CAF4306399.1"/>
    </source>
</evidence>
<evidence type="ECO:0000256" key="6">
    <source>
        <dbReference type="ARBA" id="ARBA00023136"/>
    </source>
</evidence>
<evidence type="ECO:0000256" key="1">
    <source>
        <dbReference type="ARBA" id="ARBA00004141"/>
    </source>
</evidence>
<dbReference type="SUPFAM" id="SSF53850">
    <property type="entry name" value="Periplasmic binding protein-like II"/>
    <property type="match status" value="1"/>
</dbReference>
<accession>A0A820I4B2</accession>
<dbReference type="Proteomes" id="UP000663823">
    <property type="component" value="Unassembled WGS sequence"/>
</dbReference>
<comment type="subcellular location">
    <subcellularLocation>
        <location evidence="1">Membrane</location>
        <topology evidence="1">Multi-pass membrane protein</topology>
    </subcellularLocation>
</comment>
<reference evidence="13" key="1">
    <citation type="submission" date="2021-02" db="EMBL/GenBank/DDBJ databases">
        <authorList>
            <person name="Nowell W R."/>
        </authorList>
    </citation>
    <scope>NUCLEOTIDE SEQUENCE</scope>
</reference>
<dbReference type="PANTHER" id="PTHR18966">
    <property type="entry name" value="IONOTROPIC GLUTAMATE RECEPTOR"/>
    <property type="match status" value="1"/>
</dbReference>
<feature type="non-terminal residue" evidence="13">
    <location>
        <position position="1"/>
    </location>
</feature>
<dbReference type="Pfam" id="PF00060">
    <property type="entry name" value="Lig_chan"/>
    <property type="match status" value="1"/>
</dbReference>
<keyword evidence="4 11" id="KW-1133">Transmembrane helix</keyword>
<gene>
    <name evidence="13" type="ORF">OTI717_LOCUS42205</name>
</gene>
<proteinExistence type="predicted"/>
<dbReference type="InterPro" id="IPR015683">
    <property type="entry name" value="Ionotropic_Glu_rcpt"/>
</dbReference>
<feature type="non-terminal residue" evidence="13">
    <location>
        <position position="177"/>
    </location>
</feature>
<evidence type="ECO:0000256" key="3">
    <source>
        <dbReference type="ARBA" id="ARBA00022692"/>
    </source>
</evidence>
<feature type="domain" description="Ionotropic glutamate receptor C-terminal" evidence="12">
    <location>
        <begin position="6"/>
        <end position="61"/>
    </location>
</feature>
<evidence type="ECO:0000256" key="7">
    <source>
        <dbReference type="ARBA" id="ARBA00023170"/>
    </source>
</evidence>
<evidence type="ECO:0000256" key="4">
    <source>
        <dbReference type="ARBA" id="ARBA00022989"/>
    </source>
</evidence>
<evidence type="ECO:0000256" key="9">
    <source>
        <dbReference type="ARBA" id="ARBA00023286"/>
    </source>
</evidence>
<keyword evidence="7" id="KW-0675">Receptor</keyword>
<name>A0A820I4B2_9BILA</name>
<keyword evidence="10" id="KW-0407">Ion channel</keyword>
<keyword evidence="8" id="KW-0325">Glycoprotein</keyword>
<evidence type="ECO:0000256" key="8">
    <source>
        <dbReference type="ARBA" id="ARBA00023180"/>
    </source>
</evidence>
<evidence type="ECO:0000256" key="11">
    <source>
        <dbReference type="SAM" id="Phobius"/>
    </source>
</evidence>
<keyword evidence="9" id="KW-1071">Ligand-gated ion channel</keyword>
<evidence type="ECO:0000256" key="2">
    <source>
        <dbReference type="ARBA" id="ARBA00022448"/>
    </source>
</evidence>
<feature type="transmembrane region" description="Helical" evidence="11">
    <location>
        <begin position="18"/>
        <end position="39"/>
    </location>
</feature>
<comment type="caution">
    <text evidence="13">The sequence shown here is derived from an EMBL/GenBank/DDBJ whole genome shotgun (WGS) entry which is preliminary data.</text>
</comment>
<dbReference type="EMBL" id="CAJOAX010048802">
    <property type="protein sequence ID" value="CAF4306399.1"/>
    <property type="molecule type" value="Genomic_DNA"/>
</dbReference>
<dbReference type="GO" id="GO:0016020">
    <property type="term" value="C:membrane"/>
    <property type="evidence" value="ECO:0007669"/>
    <property type="project" value="UniProtKB-SubCell"/>
</dbReference>
<evidence type="ECO:0000259" key="12">
    <source>
        <dbReference type="Pfam" id="PF00060"/>
    </source>
</evidence>
<sequence length="177" mass="19438">NIVGYGVEFNASTAAGRFLTAGLYILSLIVVASYTANLASDLTIAKSQSIISRIDDIKNGKIPNGRIGIRVGTASEDYYLSEISGGNKNYYPLSTQQQMYDELLAGTIDVSFLDDGIAQYATNNIYCNLTLVGDGFDVGIFGIVTPKQWLYAQDLDVNILSLRETGQLEKLRQKWFE</sequence>
<dbReference type="GO" id="GO:0015276">
    <property type="term" value="F:ligand-gated monoatomic ion channel activity"/>
    <property type="evidence" value="ECO:0007669"/>
    <property type="project" value="InterPro"/>
</dbReference>
<dbReference type="InterPro" id="IPR001320">
    <property type="entry name" value="Iontro_rcpt_C"/>
</dbReference>
<evidence type="ECO:0000313" key="14">
    <source>
        <dbReference type="Proteomes" id="UP000663823"/>
    </source>
</evidence>
<evidence type="ECO:0000256" key="10">
    <source>
        <dbReference type="ARBA" id="ARBA00023303"/>
    </source>
</evidence>